<keyword evidence="2" id="KW-1185">Reference proteome</keyword>
<evidence type="ECO:0000313" key="1">
    <source>
        <dbReference type="EMBL" id="GAA4515462.1"/>
    </source>
</evidence>
<comment type="caution">
    <text evidence="1">The sequence shown here is derived from an EMBL/GenBank/DDBJ whole genome shotgun (WGS) entry which is preliminary data.</text>
</comment>
<evidence type="ECO:0008006" key="3">
    <source>
        <dbReference type="Google" id="ProtNLM"/>
    </source>
</evidence>
<name>A0ABP8R125_9SPHI</name>
<protein>
    <recommendedName>
        <fullName evidence="3">Fibrobacter succinogenes major paralogous domain</fullName>
    </recommendedName>
</protein>
<organism evidence="1 2">
    <name type="scientific">Sphingobacterium thermophilum</name>
    <dbReference type="NCBI Taxonomy" id="768534"/>
    <lineage>
        <taxon>Bacteria</taxon>
        <taxon>Pseudomonadati</taxon>
        <taxon>Bacteroidota</taxon>
        <taxon>Sphingobacteriia</taxon>
        <taxon>Sphingobacteriales</taxon>
        <taxon>Sphingobacteriaceae</taxon>
        <taxon>Sphingobacterium</taxon>
    </lineage>
</organism>
<dbReference type="Proteomes" id="UP001500394">
    <property type="component" value="Unassembled WGS sequence"/>
</dbReference>
<proteinExistence type="predicted"/>
<reference evidence="2" key="1">
    <citation type="journal article" date="2019" name="Int. J. Syst. Evol. Microbiol.">
        <title>The Global Catalogue of Microorganisms (GCM) 10K type strain sequencing project: providing services to taxonomists for standard genome sequencing and annotation.</title>
        <authorList>
            <consortium name="The Broad Institute Genomics Platform"/>
            <consortium name="The Broad Institute Genome Sequencing Center for Infectious Disease"/>
            <person name="Wu L."/>
            <person name="Ma J."/>
        </authorList>
    </citation>
    <scope>NUCLEOTIDE SEQUENCE [LARGE SCALE GENOMIC DNA]</scope>
    <source>
        <strain evidence="2">JCM 17858</strain>
    </source>
</reference>
<evidence type="ECO:0000313" key="2">
    <source>
        <dbReference type="Proteomes" id="UP001500394"/>
    </source>
</evidence>
<accession>A0ABP8R125</accession>
<gene>
    <name evidence="1" type="ORF">GCM10023173_13300</name>
</gene>
<sequence length="461" mass="52675">MYSITSNHPSVSSKLAEAPQYTPSFIPLGENYTYRLLIYSEDFSTLHFDEQLTPKQKPSIKLVSGKSYKWYCYTMSTTSDLPPLKEGKIQRNDILGKDLAVDYGTIYVKPNEINYLDIKFKKVLTRFKINLNIRGLMGEFSPNTVARISIGRYYTNPQTMAKEFKEDIVQMGDFNLISQQPQFGTLTAQNNYNISLNTEGDIAGKSSKYTYIYTASFNPIPANQLTLRVKNLVVIHDDNAQERKFTPSSTDEIIIPINNTNSLPLERAITYNIIARLIESPLVVGQNKWARTNLIYNNSNPSNTNKVDRFIFRYDNNYTNPHATEYWEPQTIDPCSKVYPNGLWRLPTRAQLQSLINAEGILRDQQLSLGSNILKFTQYDSPTISHIAYGNSNKLILPYFGYIDSQNNATNNLSSNSPEGQYWGYNTSLGYGYINLNPTDESYVTNFDTNEKRTIRCVRTQ</sequence>
<dbReference type="EMBL" id="BAABGR010000015">
    <property type="protein sequence ID" value="GAA4515462.1"/>
    <property type="molecule type" value="Genomic_DNA"/>
</dbReference>